<dbReference type="SMART" id="SM00893">
    <property type="entry name" value="ETF"/>
    <property type="match status" value="1"/>
</dbReference>
<comment type="similarity">
    <text evidence="1">Belongs to the ETF alpha-subunit/FixB family.</text>
</comment>
<evidence type="ECO:0000256" key="1">
    <source>
        <dbReference type="ARBA" id="ARBA00005817"/>
    </source>
</evidence>
<sequence length="323" mass="33304">MILVLVDHDRGELDPLSLRALTAARKLGHEIQSVVIGSEGASLAGVVGEYGAKVLHVATHASITDYAPMASGRVLKELVEKLSPAAVLAAGSPRGNEQLAHLAAFLDLPMAAECSSITLSTTPGAPHQVSRARWAANLIEDANVHSDLLIASILAFSVEPESANGAAASVVEFQPTLEASDTQVRVLSRDSGETKGGVTLTDAKVIVSGGRGVGGSEGFGNLEELATLMGGTVGCSRVVTSSGWRPHAEQVGQTGTKVAPDLYIAAGISGAMQHIAGMKNSKTIVVINTDPEAPILNYADYAIIGDLHQVLPALTKAVREAKG</sequence>
<dbReference type="EMBL" id="CAFBSG010000014">
    <property type="protein sequence ID" value="CAB5240647.1"/>
    <property type="molecule type" value="Genomic_DNA"/>
</dbReference>
<dbReference type="Pfam" id="PF00766">
    <property type="entry name" value="ETF_alpha"/>
    <property type="match status" value="1"/>
</dbReference>
<dbReference type="InterPro" id="IPR014729">
    <property type="entry name" value="Rossmann-like_a/b/a_fold"/>
</dbReference>
<gene>
    <name evidence="3" type="ORF">UFOPK3554_00969</name>
</gene>
<dbReference type="GO" id="GO:0050660">
    <property type="term" value="F:flavin adenine dinucleotide binding"/>
    <property type="evidence" value="ECO:0007669"/>
    <property type="project" value="InterPro"/>
</dbReference>
<dbReference type="PANTHER" id="PTHR43153:SF1">
    <property type="entry name" value="ELECTRON TRANSFER FLAVOPROTEIN SUBUNIT ALPHA, MITOCHONDRIAL"/>
    <property type="match status" value="1"/>
</dbReference>
<organism evidence="3">
    <name type="scientific">freshwater metagenome</name>
    <dbReference type="NCBI Taxonomy" id="449393"/>
    <lineage>
        <taxon>unclassified sequences</taxon>
        <taxon>metagenomes</taxon>
        <taxon>ecological metagenomes</taxon>
    </lineage>
</organism>
<dbReference type="InterPro" id="IPR029035">
    <property type="entry name" value="DHS-like_NAD/FAD-binding_dom"/>
</dbReference>
<dbReference type="GO" id="GO:0033539">
    <property type="term" value="P:fatty acid beta-oxidation using acyl-CoA dehydrogenase"/>
    <property type="evidence" value="ECO:0007669"/>
    <property type="project" value="TreeGrafter"/>
</dbReference>
<dbReference type="SUPFAM" id="SSF52402">
    <property type="entry name" value="Adenine nucleotide alpha hydrolases-like"/>
    <property type="match status" value="1"/>
</dbReference>
<dbReference type="AlphaFoldDB" id="A0A6J7XXN4"/>
<dbReference type="InterPro" id="IPR014731">
    <property type="entry name" value="ETF_asu_C"/>
</dbReference>
<evidence type="ECO:0000259" key="2">
    <source>
        <dbReference type="SMART" id="SM00893"/>
    </source>
</evidence>
<feature type="domain" description="Electron transfer flavoprotein alpha/beta-subunit N-terminal" evidence="2">
    <location>
        <begin position="2"/>
        <end position="186"/>
    </location>
</feature>
<protein>
    <submittedName>
        <fullName evidence="3">Unannotated protein</fullName>
    </submittedName>
</protein>
<evidence type="ECO:0000313" key="3">
    <source>
        <dbReference type="EMBL" id="CAB5240647.1"/>
    </source>
</evidence>
<dbReference type="InterPro" id="IPR014730">
    <property type="entry name" value="ETF_a/b_N"/>
</dbReference>
<dbReference type="GO" id="GO:0009055">
    <property type="term" value="F:electron transfer activity"/>
    <property type="evidence" value="ECO:0007669"/>
    <property type="project" value="InterPro"/>
</dbReference>
<dbReference type="InterPro" id="IPR001308">
    <property type="entry name" value="ETF_a/FixB"/>
</dbReference>
<dbReference type="Gene3D" id="3.40.50.620">
    <property type="entry name" value="HUPs"/>
    <property type="match status" value="1"/>
</dbReference>
<reference evidence="3" key="1">
    <citation type="submission" date="2020-05" db="EMBL/GenBank/DDBJ databases">
        <authorList>
            <person name="Chiriac C."/>
            <person name="Salcher M."/>
            <person name="Ghai R."/>
            <person name="Kavagutti S V."/>
        </authorList>
    </citation>
    <scope>NUCLEOTIDE SEQUENCE</scope>
</reference>
<dbReference type="PANTHER" id="PTHR43153">
    <property type="entry name" value="ELECTRON TRANSFER FLAVOPROTEIN ALPHA"/>
    <property type="match status" value="1"/>
</dbReference>
<dbReference type="Pfam" id="PF01012">
    <property type="entry name" value="ETF"/>
    <property type="match status" value="1"/>
</dbReference>
<proteinExistence type="inferred from homology"/>
<dbReference type="Gene3D" id="3.40.50.1220">
    <property type="entry name" value="TPP-binding domain"/>
    <property type="match status" value="1"/>
</dbReference>
<name>A0A6J7XXN4_9ZZZZ</name>
<dbReference type="SUPFAM" id="SSF52467">
    <property type="entry name" value="DHS-like NAD/FAD-binding domain"/>
    <property type="match status" value="1"/>
</dbReference>
<accession>A0A6J7XXN4</accession>
<dbReference type="PIRSF" id="PIRSF000089">
    <property type="entry name" value="Electra_flavoP_a"/>
    <property type="match status" value="1"/>
</dbReference>